<evidence type="ECO:0000256" key="4">
    <source>
        <dbReference type="ARBA" id="ARBA00023002"/>
    </source>
</evidence>
<protein>
    <submittedName>
        <fullName evidence="7">Monooxygenase</fullName>
    </submittedName>
</protein>
<organism evidence="7 8">
    <name type="scientific">Aspergillus vadensis (strain CBS 113365 / IMI 142717 / IBT 24658)</name>
    <dbReference type="NCBI Taxonomy" id="1448311"/>
    <lineage>
        <taxon>Eukaryota</taxon>
        <taxon>Fungi</taxon>
        <taxon>Dikarya</taxon>
        <taxon>Ascomycota</taxon>
        <taxon>Pezizomycotina</taxon>
        <taxon>Eurotiomycetes</taxon>
        <taxon>Eurotiomycetidae</taxon>
        <taxon>Eurotiales</taxon>
        <taxon>Aspergillaceae</taxon>
        <taxon>Aspergillus</taxon>
        <taxon>Aspergillus subgen. Circumdati</taxon>
    </lineage>
</organism>
<dbReference type="InterPro" id="IPR036188">
    <property type="entry name" value="FAD/NAD-bd_sf"/>
</dbReference>
<dbReference type="SUPFAM" id="SSF51905">
    <property type="entry name" value="FAD/NAD(P)-binding domain"/>
    <property type="match status" value="1"/>
</dbReference>
<accession>A0A319BJN5</accession>
<keyword evidence="2" id="KW-0285">Flavoprotein</keyword>
<dbReference type="Pfam" id="PF01494">
    <property type="entry name" value="FAD_binding_3"/>
    <property type="match status" value="1"/>
</dbReference>
<evidence type="ECO:0000313" key="7">
    <source>
        <dbReference type="EMBL" id="PYH72877.1"/>
    </source>
</evidence>
<dbReference type="Gene3D" id="3.50.50.60">
    <property type="entry name" value="FAD/NAD(P)-binding domain"/>
    <property type="match status" value="1"/>
</dbReference>
<reference evidence="7" key="1">
    <citation type="submission" date="2016-12" db="EMBL/GenBank/DDBJ databases">
        <title>The genomes of Aspergillus section Nigri reveals drivers in fungal speciation.</title>
        <authorList>
            <consortium name="DOE Joint Genome Institute"/>
            <person name="Vesth T.C."/>
            <person name="Nybo J."/>
            <person name="Theobald S."/>
            <person name="Brandl J."/>
            <person name="Frisvad J.C."/>
            <person name="Nielsen K.F."/>
            <person name="Lyhne E.K."/>
            <person name="Kogle M.E."/>
            <person name="Kuo A."/>
            <person name="Riley R."/>
            <person name="Clum A."/>
            <person name="Nolan M."/>
            <person name="Lipzen A."/>
            <person name="Salamov A."/>
            <person name="Henrissat B."/>
            <person name="Wiebenga A."/>
            <person name="De Vries R.P."/>
            <person name="Grigoriev I.V."/>
            <person name="Mortensen U.H."/>
            <person name="Andersen M.R."/>
            <person name="Baker S.E."/>
        </authorList>
    </citation>
    <scope>NUCLEOTIDE SEQUENCE [LARGE SCALE GENOMIC DNA]</scope>
    <source>
        <strain evidence="7">CBS 113365</strain>
    </source>
</reference>
<dbReference type="InterPro" id="IPR002938">
    <property type="entry name" value="FAD-bd"/>
</dbReference>
<keyword evidence="4" id="KW-0560">Oxidoreductase</keyword>
<evidence type="ECO:0000259" key="6">
    <source>
        <dbReference type="Pfam" id="PF01494"/>
    </source>
</evidence>
<dbReference type="InterPro" id="IPR050493">
    <property type="entry name" value="FAD-dep_Monooxygenase_BioMet"/>
</dbReference>
<dbReference type="GO" id="GO:0004497">
    <property type="term" value="F:monooxygenase activity"/>
    <property type="evidence" value="ECO:0007669"/>
    <property type="project" value="UniProtKB-KW"/>
</dbReference>
<evidence type="ECO:0000256" key="2">
    <source>
        <dbReference type="ARBA" id="ARBA00022630"/>
    </source>
</evidence>
<comment type="similarity">
    <text evidence="1">Belongs to the paxM FAD-dependent monooxygenase family.</text>
</comment>
<dbReference type="RefSeq" id="XP_025566671.1">
    <property type="nucleotide sequence ID" value="XM_025705970.1"/>
</dbReference>
<name>A0A319BJN5_ASPVC</name>
<keyword evidence="8" id="KW-1185">Reference proteome</keyword>
<keyword evidence="5 7" id="KW-0503">Monooxygenase</keyword>
<dbReference type="EMBL" id="KZ821616">
    <property type="protein sequence ID" value="PYH72877.1"/>
    <property type="molecule type" value="Genomic_DNA"/>
</dbReference>
<dbReference type="GO" id="GO:0071949">
    <property type="term" value="F:FAD binding"/>
    <property type="evidence" value="ECO:0007669"/>
    <property type="project" value="InterPro"/>
</dbReference>
<evidence type="ECO:0000256" key="1">
    <source>
        <dbReference type="ARBA" id="ARBA00007992"/>
    </source>
</evidence>
<keyword evidence="3" id="KW-0274">FAD</keyword>
<gene>
    <name evidence="7" type="ORF">BO88DRAFT_401945</name>
</gene>
<proteinExistence type="inferred from homology"/>
<feature type="domain" description="FAD-binding" evidence="6">
    <location>
        <begin position="26"/>
        <end position="374"/>
    </location>
</feature>
<evidence type="ECO:0000313" key="8">
    <source>
        <dbReference type="Proteomes" id="UP000248405"/>
    </source>
</evidence>
<dbReference type="Proteomes" id="UP000248405">
    <property type="component" value="Unassembled WGS sequence"/>
</dbReference>
<evidence type="ECO:0000256" key="5">
    <source>
        <dbReference type="ARBA" id="ARBA00023033"/>
    </source>
</evidence>
<dbReference type="PANTHER" id="PTHR13789:SF309">
    <property type="entry name" value="PUTATIVE (AFU_ORTHOLOGUE AFUA_6G14510)-RELATED"/>
    <property type="match status" value="1"/>
</dbReference>
<dbReference type="OrthoDB" id="16820at2759"/>
<sequence>MKQDSAAVADSQPHAIMMQPTPVPRDILIVGAGIAGLASAISLAKELASSIPELKISVFEGAPGLSASGGAISLTPTAQNYLDKLGVLSELNRMGSEAGIEVDLIELFSLRSGRRLGPLKFTDENGFGYGGYKGRRVMRNALSRAMLSVIQNHLPSVSVYFNKKVVGGTTTDSSVTLSFEDGSFATGDLVLGCDGVHSVTRTRIVDPGNRSEYTGISFIQSVSDAHDLPVPMHFNQTAIHLTRHSSLLTSYCDPDRQKIFSAAILRVNEHLIERYQATSKSDCPEQASMKMSIRYLVRTQFAKSALPSIRALLDHTEDWALYPVYQVRQRGKWHKGRILLLGDAAHAMPPRDESAAYSIEDALIFTQIFSRNLHAPLATTFQEYESLRRELVNKVFDASRRLWQSDLDKGLFPGHVRELMSPVHMSPGGCIPAPTTTIASARTGIPAATHQSFSDLSVYSLTREFQGEIGS</sequence>
<dbReference type="PANTHER" id="PTHR13789">
    <property type="entry name" value="MONOOXYGENASE"/>
    <property type="match status" value="1"/>
</dbReference>
<dbReference type="AlphaFoldDB" id="A0A319BJN5"/>
<dbReference type="GeneID" id="37210562"/>
<evidence type="ECO:0000256" key="3">
    <source>
        <dbReference type="ARBA" id="ARBA00022827"/>
    </source>
</evidence>
<dbReference type="PRINTS" id="PR00420">
    <property type="entry name" value="RNGMNOXGNASE"/>
</dbReference>